<dbReference type="GO" id="GO:0015628">
    <property type="term" value="P:protein secretion by the type II secretion system"/>
    <property type="evidence" value="ECO:0007669"/>
    <property type="project" value="InterPro"/>
</dbReference>
<dbReference type="Proteomes" id="UP000198607">
    <property type="component" value="Unassembled WGS sequence"/>
</dbReference>
<feature type="region of interest" description="Disordered" evidence="1">
    <location>
        <begin position="143"/>
        <end position="163"/>
    </location>
</feature>
<gene>
    <name evidence="3" type="ORF">SAMN05660652_03016</name>
</gene>
<dbReference type="GO" id="GO:0015627">
    <property type="term" value="C:type II protein secretion system complex"/>
    <property type="evidence" value="ECO:0007669"/>
    <property type="project" value="InterPro"/>
</dbReference>
<protein>
    <submittedName>
        <fullName evidence="3">MSHA biogenesis protein MshJ</fullName>
    </submittedName>
</protein>
<dbReference type="RefSeq" id="WP_091938744.1">
    <property type="nucleotide sequence ID" value="NZ_FNCY01000014.1"/>
</dbReference>
<accession>A0A1G8IJP3</accession>
<reference evidence="3 4" key="1">
    <citation type="submission" date="2016-10" db="EMBL/GenBank/DDBJ databases">
        <authorList>
            <person name="de Groot N.N."/>
        </authorList>
    </citation>
    <scope>NUCLEOTIDE SEQUENCE [LARGE SCALE GENOMIC DNA]</scope>
    <source>
        <strain evidence="3 4">DSM 5885</strain>
    </source>
</reference>
<dbReference type="AlphaFoldDB" id="A0A1G8IJP3"/>
<dbReference type="InterPro" id="IPR007690">
    <property type="entry name" value="T2SS_GspM"/>
</dbReference>
<keyword evidence="4" id="KW-1185">Reference proteome</keyword>
<organism evidence="3 4">
    <name type="scientific">Propionivibrio dicarboxylicus</name>
    <dbReference type="NCBI Taxonomy" id="83767"/>
    <lineage>
        <taxon>Bacteria</taxon>
        <taxon>Pseudomonadati</taxon>
        <taxon>Pseudomonadota</taxon>
        <taxon>Betaproteobacteria</taxon>
        <taxon>Rhodocyclales</taxon>
        <taxon>Rhodocyclaceae</taxon>
        <taxon>Propionivibrio</taxon>
    </lineage>
</organism>
<dbReference type="STRING" id="83767.SAMN05660652_03016"/>
<evidence type="ECO:0000313" key="3">
    <source>
        <dbReference type="EMBL" id="SDI19258.1"/>
    </source>
</evidence>
<dbReference type="EMBL" id="FNCY01000014">
    <property type="protein sequence ID" value="SDI19258.1"/>
    <property type="molecule type" value="Genomic_DNA"/>
</dbReference>
<evidence type="ECO:0000256" key="1">
    <source>
        <dbReference type="SAM" id="MobiDB-lite"/>
    </source>
</evidence>
<dbReference type="Pfam" id="PF04612">
    <property type="entry name" value="T2SSM"/>
    <property type="match status" value="1"/>
</dbReference>
<name>A0A1G8IJP3_9RHOO</name>
<proteinExistence type="predicted"/>
<evidence type="ECO:0000313" key="4">
    <source>
        <dbReference type="Proteomes" id="UP000198607"/>
    </source>
</evidence>
<sequence length="239" mass="26418">MKVTLAQLTARFDALSARERGLVAAALLGSVAFIFWVVLIDPQMLRRRMAEQSVAVQRGQIEMLRAQVAALASPTQSPEAIARREIESLKKQVGETGERLATLENALVTPQRMSRLLESMIGGRSNLRLLSLRTLPVMPVLEKKDGGGKPGATQADQRKTQSVGEKASAIAETGGLFKHGVELQMEGGYSDITEYLERLEQLPQKLLWSSFSLSGEKYPKVVLKLTVFTLSMDRTWMTF</sequence>
<feature type="transmembrane region" description="Helical" evidence="2">
    <location>
        <begin position="20"/>
        <end position="39"/>
    </location>
</feature>
<keyword evidence="2" id="KW-0812">Transmembrane</keyword>
<evidence type="ECO:0000256" key="2">
    <source>
        <dbReference type="SAM" id="Phobius"/>
    </source>
</evidence>
<keyword evidence="2" id="KW-0472">Membrane</keyword>
<dbReference type="OrthoDB" id="9151209at2"/>
<keyword evidence="2" id="KW-1133">Transmembrane helix</keyword>